<gene>
    <name evidence="1" type="ORF">GO755_04545</name>
</gene>
<reference evidence="1 2" key="1">
    <citation type="submission" date="2019-12" db="EMBL/GenBank/DDBJ databases">
        <title>Spirosoma sp. HMF4905 genome sequencing and assembly.</title>
        <authorList>
            <person name="Kang H."/>
            <person name="Cha I."/>
            <person name="Kim H."/>
            <person name="Joh K."/>
        </authorList>
    </citation>
    <scope>NUCLEOTIDE SEQUENCE [LARGE SCALE GENOMIC DNA]</scope>
    <source>
        <strain evidence="1 2">HMF4905</strain>
    </source>
</reference>
<accession>A0A7K1S646</accession>
<comment type="caution">
    <text evidence="1">The sequence shown here is derived from an EMBL/GenBank/DDBJ whole genome shotgun (WGS) entry which is preliminary data.</text>
</comment>
<protein>
    <submittedName>
        <fullName evidence="1">Uncharacterized protein</fullName>
    </submittedName>
</protein>
<evidence type="ECO:0000313" key="2">
    <source>
        <dbReference type="Proteomes" id="UP000436006"/>
    </source>
</evidence>
<dbReference type="EMBL" id="WPIN01000002">
    <property type="protein sequence ID" value="MVM29291.1"/>
    <property type="molecule type" value="Genomic_DNA"/>
</dbReference>
<organism evidence="1 2">
    <name type="scientific">Spirosoma arboris</name>
    <dbReference type="NCBI Taxonomy" id="2682092"/>
    <lineage>
        <taxon>Bacteria</taxon>
        <taxon>Pseudomonadati</taxon>
        <taxon>Bacteroidota</taxon>
        <taxon>Cytophagia</taxon>
        <taxon>Cytophagales</taxon>
        <taxon>Cytophagaceae</taxon>
        <taxon>Spirosoma</taxon>
    </lineage>
</organism>
<dbReference type="Proteomes" id="UP000436006">
    <property type="component" value="Unassembled WGS sequence"/>
</dbReference>
<sequence length="171" mass="20064">MFTYLSRLIRRHRLVRQIKANYPELNRLSGLVLLRRFIDNRLADELRQEQRFEASLRNPTLFGGYIQYPTPQPDLLQQAQLFVELKPNEAVETNPSTPLKFVKAPNTRQVIVGLSPLATAVKSANLFQRWLTELENQGDQCEEDPAMIDYLRMTVDFYKQEIQRLTQQRSQ</sequence>
<dbReference type="AlphaFoldDB" id="A0A7K1S646"/>
<dbReference type="RefSeq" id="WP_157583530.1">
    <property type="nucleotide sequence ID" value="NZ_WPIN01000002.1"/>
</dbReference>
<keyword evidence="2" id="KW-1185">Reference proteome</keyword>
<proteinExistence type="predicted"/>
<evidence type="ECO:0000313" key="1">
    <source>
        <dbReference type="EMBL" id="MVM29291.1"/>
    </source>
</evidence>
<name>A0A7K1S646_9BACT</name>